<evidence type="ECO:0000256" key="5">
    <source>
        <dbReference type="ARBA" id="ARBA00023136"/>
    </source>
</evidence>
<evidence type="ECO:0000256" key="4">
    <source>
        <dbReference type="ARBA" id="ARBA00022989"/>
    </source>
</evidence>
<reference evidence="8 9" key="1">
    <citation type="submission" date="2020-07" db="EMBL/GenBank/DDBJ databases">
        <title>Huge and variable diversity of episymbiotic CPR bacteria and DPANN archaea in groundwater ecosystems.</title>
        <authorList>
            <person name="He C.Y."/>
            <person name="Keren R."/>
            <person name="Whittaker M."/>
            <person name="Farag I.F."/>
            <person name="Doudna J."/>
            <person name="Cate J.H.D."/>
            <person name="Banfield J.F."/>
        </authorList>
    </citation>
    <scope>NUCLEOTIDE SEQUENCE [LARGE SCALE GENOMIC DNA]</scope>
    <source>
        <strain evidence="8">NC_groundwater_541_Ag_S-0.1um_46_50</strain>
    </source>
</reference>
<comment type="subcellular location">
    <subcellularLocation>
        <location evidence="1">Membrane</location>
        <topology evidence="1">Multi-pass membrane protein</topology>
    </subcellularLocation>
</comment>
<comment type="similarity">
    <text evidence="2">Belongs to the DsbD family.</text>
</comment>
<feature type="transmembrane region" description="Helical" evidence="6">
    <location>
        <begin position="161"/>
        <end position="185"/>
    </location>
</feature>
<feature type="domain" description="Cytochrome C biogenesis protein transmembrane" evidence="7">
    <location>
        <begin position="96"/>
        <end position="250"/>
    </location>
</feature>
<evidence type="ECO:0000256" key="1">
    <source>
        <dbReference type="ARBA" id="ARBA00004141"/>
    </source>
</evidence>
<feature type="transmembrane region" description="Helical" evidence="6">
    <location>
        <begin position="197"/>
        <end position="218"/>
    </location>
</feature>
<dbReference type="PANTHER" id="PTHR31272:SF4">
    <property type="entry name" value="CYTOCHROME C-TYPE BIOGENESIS PROTEIN HI_1454-RELATED"/>
    <property type="match status" value="1"/>
</dbReference>
<dbReference type="InterPro" id="IPR003834">
    <property type="entry name" value="Cyt_c_assmbl_TM_dom"/>
</dbReference>
<dbReference type="AlphaFoldDB" id="A0A7T5RJ96"/>
<dbReference type="EMBL" id="CP066690">
    <property type="protein sequence ID" value="QQG45129.1"/>
    <property type="molecule type" value="Genomic_DNA"/>
</dbReference>
<organism evidence="8 9">
    <name type="scientific">Candidatus Sungiibacteriota bacterium</name>
    <dbReference type="NCBI Taxonomy" id="2750080"/>
    <lineage>
        <taxon>Bacteria</taxon>
        <taxon>Candidatus Sungiibacteriota</taxon>
    </lineage>
</organism>
<feature type="transmembrane region" description="Helical" evidence="6">
    <location>
        <begin position="6"/>
        <end position="38"/>
    </location>
</feature>
<evidence type="ECO:0000259" key="7">
    <source>
        <dbReference type="Pfam" id="PF02683"/>
    </source>
</evidence>
<sequence length="277" mass="29657">MDLSLVIPAFIAGILTFLAPCTLPLVPGYLGFISGASLEDLKDPMKASTARRKIFRNGLFFILGFSAVFIIMGTLVGFVGASLLAPYRFWLSRIGGVFVILFGLFMLHPVRNPPRFLSAAAAVLGRLISNGVNVLKISFLVREKQLKAPGALERGKSLTSFILGSAFAFGWTPCVGPILGSILLLASTSTTAFQGSLLLAVFSAGLAVPFLLVALGIGSAAKFISKISKFLSVVSVIGGLLLIFLGILLLTGNMALLISWGYRLFQFINYERLLDYL</sequence>
<evidence type="ECO:0000313" key="8">
    <source>
        <dbReference type="EMBL" id="QQG45129.1"/>
    </source>
</evidence>
<feature type="transmembrane region" description="Helical" evidence="6">
    <location>
        <begin position="90"/>
        <end position="107"/>
    </location>
</feature>
<dbReference type="GO" id="GO:0017004">
    <property type="term" value="P:cytochrome complex assembly"/>
    <property type="evidence" value="ECO:0007669"/>
    <property type="project" value="InterPro"/>
</dbReference>
<protein>
    <recommendedName>
        <fullName evidence="7">Cytochrome C biogenesis protein transmembrane domain-containing protein</fullName>
    </recommendedName>
</protein>
<evidence type="ECO:0000256" key="3">
    <source>
        <dbReference type="ARBA" id="ARBA00022692"/>
    </source>
</evidence>
<dbReference type="Pfam" id="PF02683">
    <property type="entry name" value="DsbD_TM"/>
    <property type="match status" value="1"/>
</dbReference>
<keyword evidence="4 6" id="KW-1133">Transmembrane helix</keyword>
<evidence type="ECO:0000313" key="9">
    <source>
        <dbReference type="Proteomes" id="UP000595618"/>
    </source>
</evidence>
<dbReference type="Proteomes" id="UP000595618">
    <property type="component" value="Chromosome"/>
</dbReference>
<dbReference type="PANTHER" id="PTHR31272">
    <property type="entry name" value="CYTOCHROME C-TYPE BIOGENESIS PROTEIN HI_1454-RELATED"/>
    <property type="match status" value="1"/>
</dbReference>
<accession>A0A7T5RJ96</accession>
<evidence type="ECO:0000256" key="6">
    <source>
        <dbReference type="SAM" id="Phobius"/>
    </source>
</evidence>
<keyword evidence="3 6" id="KW-0812">Transmembrane</keyword>
<gene>
    <name evidence="8" type="ORF">HYW89_03985</name>
</gene>
<feature type="transmembrane region" description="Helical" evidence="6">
    <location>
        <begin position="230"/>
        <end position="258"/>
    </location>
</feature>
<dbReference type="GO" id="GO:0016020">
    <property type="term" value="C:membrane"/>
    <property type="evidence" value="ECO:0007669"/>
    <property type="project" value="UniProtKB-SubCell"/>
</dbReference>
<proteinExistence type="inferred from homology"/>
<keyword evidence="5 6" id="KW-0472">Membrane</keyword>
<feature type="transmembrane region" description="Helical" evidence="6">
    <location>
        <begin position="59"/>
        <end position="84"/>
    </location>
</feature>
<name>A0A7T5RJ96_9BACT</name>
<dbReference type="InterPro" id="IPR051790">
    <property type="entry name" value="Cytochrome_c-biogenesis_DsbD"/>
</dbReference>
<evidence type="ECO:0000256" key="2">
    <source>
        <dbReference type="ARBA" id="ARBA00006143"/>
    </source>
</evidence>